<sequence length="373" mass="35587">MTIPKVKDPVSGQWIAIAAATNHSHENATPLKSGFMSADDKKKTDEFNVALFKSLVGAAGPSLMAFGSTTDFSTAVPTTTLSESVARYRNLTINSGHTLKTTEPIQVIYVSGTLTLNGTISSEPGANVAGPNNAGAGGRGGGLLLVIANTIVGNGKIISNGANGGNATAGTGTTSTEGNRGPDGQFFGFTAGGGSPLPPTNTVATVNGAGVANALSLLLANLSQLVATDMGAGTGGSGSSDYNTSGSVARRSGGGGAGAYGNGGTMGYSNVNPPSDTGNGGGGGGGGGIAAVVSPNPIPAIAVEAKGGNGGNAIGTNSPGGAGGGGGIVYQIAPSSLATVSVEGGQVGANTGSLSGAATVGGAGLSRFYPITA</sequence>
<dbReference type="EMBL" id="CP069127">
    <property type="protein sequence ID" value="QRG66926.1"/>
    <property type="molecule type" value="Genomic_DNA"/>
</dbReference>
<evidence type="ECO:0000313" key="2">
    <source>
        <dbReference type="EMBL" id="QRG66926.1"/>
    </source>
</evidence>
<evidence type="ECO:0000256" key="1">
    <source>
        <dbReference type="SAM" id="MobiDB-lite"/>
    </source>
</evidence>
<gene>
    <name evidence="2" type="ORF">JNE38_26185</name>
</gene>
<accession>A0ABX7FLG5</accession>
<feature type="compositionally biased region" description="Low complexity" evidence="1">
    <location>
        <begin position="162"/>
        <end position="179"/>
    </location>
</feature>
<proteinExistence type="predicted"/>
<evidence type="ECO:0000313" key="3">
    <source>
        <dbReference type="Proteomes" id="UP000596248"/>
    </source>
</evidence>
<keyword evidence="3" id="KW-1185">Reference proteome</keyword>
<organism evidence="2 3">
    <name type="scientific">Brevibacillus choshinensis</name>
    <dbReference type="NCBI Taxonomy" id="54911"/>
    <lineage>
        <taxon>Bacteria</taxon>
        <taxon>Bacillati</taxon>
        <taxon>Bacillota</taxon>
        <taxon>Bacilli</taxon>
        <taxon>Bacillales</taxon>
        <taxon>Paenibacillaceae</taxon>
        <taxon>Brevibacillus</taxon>
    </lineage>
</organism>
<dbReference type="Proteomes" id="UP000596248">
    <property type="component" value="Chromosome"/>
</dbReference>
<protein>
    <submittedName>
        <fullName evidence="2">Uncharacterized protein</fullName>
    </submittedName>
</protein>
<reference evidence="2 3" key="1">
    <citation type="submission" date="2021-01" db="EMBL/GenBank/DDBJ databases">
        <title>Identification of strong promoters based on the transcriptome of Brevibacillus choshinensis.</title>
        <authorList>
            <person name="Yao D."/>
            <person name="Zhang K."/>
            <person name="Wu J."/>
        </authorList>
    </citation>
    <scope>NUCLEOTIDE SEQUENCE [LARGE SCALE GENOMIC DNA]</scope>
    <source>
        <strain evidence="2 3">HPD31-SP3</strain>
    </source>
</reference>
<dbReference type="RefSeq" id="WP_203353990.1">
    <property type="nucleotide sequence ID" value="NZ_CP069127.1"/>
</dbReference>
<name>A0ABX7FLG5_BRECH</name>
<feature type="region of interest" description="Disordered" evidence="1">
    <location>
        <begin position="162"/>
        <end position="194"/>
    </location>
</feature>